<dbReference type="InterPro" id="IPR016147">
    <property type="entry name" value="Pili_assmbl_chaperone_N"/>
</dbReference>
<dbReference type="KEGG" id="gca:Galf_1577"/>
<dbReference type="HOGENOM" id="CLU_076533_2_0_4"/>
<dbReference type="PRINTS" id="PR00969">
    <property type="entry name" value="CHAPERONPILI"/>
</dbReference>
<dbReference type="InterPro" id="IPR013783">
    <property type="entry name" value="Ig-like_fold"/>
</dbReference>
<dbReference type="Proteomes" id="UP000001235">
    <property type="component" value="Chromosome"/>
</dbReference>
<sequence length="247" mass="27091" precursor="true">MRSNFEQYNSAAKFGILAAFFFSTCVEAAQFSVNPVRVYLDGKSKSGSLVVENSSDEVVTIQAMLNSWSQENGLDKIQPTEDLLVSPPIFKVQPKSRQVVRIGFLKTPDATREGSYRLFLQEVPPPRKPDEQGLGVSLRMSLPIFVAPHAGNHQAVLKWTAQPVDDHNLKLSLANSGNAHIQITAISVSLPDGSYLAGSPSMMTYILPGQFHTWDFKTDKPWKTGALRVMVKSDAAAPGVETEVKSE</sequence>
<dbReference type="SUPFAM" id="SSF49354">
    <property type="entry name" value="PapD-like"/>
    <property type="match status" value="1"/>
</dbReference>
<dbReference type="InterPro" id="IPR001829">
    <property type="entry name" value="Pili_assmbl_chaperone_bac"/>
</dbReference>
<proteinExistence type="predicted"/>
<protein>
    <submittedName>
        <fullName evidence="3">Pili assembly chaperone, N-terminal</fullName>
    </submittedName>
</protein>
<accession>D9SGE8</accession>
<evidence type="ECO:0000313" key="4">
    <source>
        <dbReference type="Proteomes" id="UP000001235"/>
    </source>
</evidence>
<dbReference type="GO" id="GO:0071555">
    <property type="term" value="P:cell wall organization"/>
    <property type="evidence" value="ECO:0007669"/>
    <property type="project" value="InterPro"/>
</dbReference>
<dbReference type="eggNOG" id="COG3121">
    <property type="taxonomic scope" value="Bacteria"/>
</dbReference>
<feature type="chain" id="PRO_5003128114" evidence="1">
    <location>
        <begin position="29"/>
        <end position="247"/>
    </location>
</feature>
<dbReference type="InterPro" id="IPR050643">
    <property type="entry name" value="Periplasmic_pilus_chap"/>
</dbReference>
<organism evidence="3 4">
    <name type="scientific">Gallionella capsiferriformans (strain ES-2)</name>
    <name type="common">Gallionella ferruginea capsiferriformans (strain ES-2)</name>
    <dbReference type="NCBI Taxonomy" id="395494"/>
    <lineage>
        <taxon>Bacteria</taxon>
        <taxon>Pseudomonadati</taxon>
        <taxon>Pseudomonadota</taxon>
        <taxon>Betaproteobacteria</taxon>
        <taxon>Nitrosomonadales</taxon>
        <taxon>Gallionellaceae</taxon>
        <taxon>Gallionella</taxon>
    </lineage>
</organism>
<gene>
    <name evidence="3" type="ordered locus">Galf_1577</name>
</gene>
<evidence type="ECO:0000256" key="1">
    <source>
        <dbReference type="SAM" id="SignalP"/>
    </source>
</evidence>
<dbReference type="Pfam" id="PF00345">
    <property type="entry name" value="PapD_N"/>
    <property type="match status" value="1"/>
</dbReference>
<evidence type="ECO:0000259" key="2">
    <source>
        <dbReference type="Pfam" id="PF00345"/>
    </source>
</evidence>
<feature type="signal peptide" evidence="1">
    <location>
        <begin position="1"/>
        <end position="28"/>
    </location>
</feature>
<dbReference type="STRING" id="395494.Galf_1577"/>
<dbReference type="AlphaFoldDB" id="D9SGE8"/>
<dbReference type="PANTHER" id="PTHR30251:SF4">
    <property type="entry name" value="SLR1668 PROTEIN"/>
    <property type="match status" value="1"/>
</dbReference>
<dbReference type="RefSeq" id="WP_013293534.1">
    <property type="nucleotide sequence ID" value="NC_014394.1"/>
</dbReference>
<dbReference type="PANTHER" id="PTHR30251">
    <property type="entry name" value="PILUS ASSEMBLY CHAPERONE"/>
    <property type="match status" value="1"/>
</dbReference>
<reference evidence="3 4" key="1">
    <citation type="submission" date="2010-08" db="EMBL/GenBank/DDBJ databases">
        <title>Complete sequence of Gallionella capsiferriformans ES-2.</title>
        <authorList>
            <consortium name="US DOE Joint Genome Institute"/>
            <person name="Lucas S."/>
            <person name="Copeland A."/>
            <person name="Lapidus A."/>
            <person name="Cheng J.-F."/>
            <person name="Bruce D."/>
            <person name="Goodwin L."/>
            <person name="Pitluck S."/>
            <person name="Chertkov O."/>
            <person name="Davenport K.W."/>
            <person name="Detter J.C."/>
            <person name="Han C."/>
            <person name="Tapia R."/>
            <person name="Land M."/>
            <person name="Hauser L."/>
            <person name="Chang Y.-J."/>
            <person name="Jeffries C."/>
            <person name="Kyrpides N."/>
            <person name="Ivanova N."/>
            <person name="Mikhailova N."/>
            <person name="Shelobolina E.S."/>
            <person name="Picardal F."/>
            <person name="Roden E."/>
            <person name="Emerson D."/>
            <person name="Woyke T."/>
        </authorList>
    </citation>
    <scope>NUCLEOTIDE SEQUENCE [LARGE SCALE GENOMIC DNA]</scope>
    <source>
        <strain evidence="3 4">ES-2</strain>
    </source>
</reference>
<dbReference type="GO" id="GO:0030288">
    <property type="term" value="C:outer membrane-bounded periplasmic space"/>
    <property type="evidence" value="ECO:0007669"/>
    <property type="project" value="InterPro"/>
</dbReference>
<dbReference type="Gene3D" id="2.60.40.10">
    <property type="entry name" value="Immunoglobulins"/>
    <property type="match status" value="1"/>
</dbReference>
<name>D9SGE8_GALCS</name>
<evidence type="ECO:0000313" key="3">
    <source>
        <dbReference type="EMBL" id="ADL55595.1"/>
    </source>
</evidence>
<keyword evidence="4" id="KW-1185">Reference proteome</keyword>
<feature type="domain" description="Pili assembly chaperone N-terminal" evidence="2">
    <location>
        <begin position="31"/>
        <end position="150"/>
    </location>
</feature>
<keyword evidence="1" id="KW-0732">Signal</keyword>
<dbReference type="EMBL" id="CP002159">
    <property type="protein sequence ID" value="ADL55595.1"/>
    <property type="molecule type" value="Genomic_DNA"/>
</dbReference>
<dbReference type="InterPro" id="IPR008962">
    <property type="entry name" value="PapD-like_sf"/>
</dbReference>
<dbReference type="OrthoDB" id="511700at2"/>